<keyword evidence="1" id="KW-0175">Coiled coil</keyword>
<proteinExistence type="predicted"/>
<dbReference type="Pfam" id="PF07713">
    <property type="entry name" value="DUF1604"/>
    <property type="match status" value="1"/>
</dbReference>
<dbReference type="InterPro" id="IPR011666">
    <property type="entry name" value="DUF1604"/>
</dbReference>
<dbReference type="AlphaFoldDB" id="U6M498"/>
<evidence type="ECO:0000256" key="1">
    <source>
        <dbReference type="SAM" id="Coils"/>
    </source>
</evidence>
<organism evidence="4 5">
    <name type="scientific">Eimeria maxima</name>
    <name type="common">Coccidian parasite</name>
    <dbReference type="NCBI Taxonomy" id="5804"/>
    <lineage>
        <taxon>Eukaryota</taxon>
        <taxon>Sar</taxon>
        <taxon>Alveolata</taxon>
        <taxon>Apicomplexa</taxon>
        <taxon>Conoidasida</taxon>
        <taxon>Coccidia</taxon>
        <taxon>Eucoccidiorida</taxon>
        <taxon>Eimeriorina</taxon>
        <taxon>Eimeriidae</taxon>
        <taxon>Eimeria</taxon>
    </lineage>
</organism>
<feature type="coiled-coil region" evidence="1">
    <location>
        <begin position="68"/>
        <end position="107"/>
    </location>
</feature>
<evidence type="ECO:0000259" key="3">
    <source>
        <dbReference type="Pfam" id="PF07713"/>
    </source>
</evidence>
<feature type="domain" description="G patch" evidence="3">
    <location>
        <begin position="222"/>
        <end position="261"/>
    </location>
</feature>
<feature type="region of interest" description="Disordered" evidence="2">
    <location>
        <begin position="385"/>
        <end position="441"/>
    </location>
</feature>
<evidence type="ECO:0000256" key="2">
    <source>
        <dbReference type="SAM" id="MobiDB-lite"/>
    </source>
</evidence>
<dbReference type="EMBL" id="HG719880">
    <property type="protein sequence ID" value="CDJ58851.1"/>
    <property type="molecule type" value="Genomic_DNA"/>
</dbReference>
<feature type="region of interest" description="Disordered" evidence="2">
    <location>
        <begin position="491"/>
        <end position="516"/>
    </location>
</feature>
<dbReference type="GeneID" id="25339355"/>
<reference evidence="4" key="2">
    <citation type="submission" date="2013-10" db="EMBL/GenBank/DDBJ databases">
        <authorList>
            <person name="Aslett M."/>
        </authorList>
    </citation>
    <scope>NUCLEOTIDE SEQUENCE [LARGE SCALE GENOMIC DNA]</scope>
    <source>
        <strain evidence="4">Weybridge</strain>
    </source>
</reference>
<sequence>MAGAFGNNRSGRLLPAQLPLPSCTFLGTAISPLSLEELEVQVYREQPWLQREWGDQQLPAKLLLAAAARAAKTEARRTQETFRKAERAAAAAETEAARADAAEEEQRAYNELGGIHETTLKGSEATTTATTATTTTTTTTTTTKTTTTTTTATTKTTTTTTAETAATKKKLAERCRELAVAKRKAALYYWDGETELTEDEDTPQITYKPKWGVRPPRQRQEVGSEDFACGEFSSSRSSRATYFGGRPEDFMDEEDKKHAARAARGRASAFQWEGGAPSAAAASVNSSGVASSWFRAEGADETLPFYLAHEREPLRANLPQWRMHSMRRHQWMRAMRRLRDTNKTSSSSSSNNARGMGALLQEGGRGAATRGPQLPPHVEEMRQLLRAQQQQQQQHLDQGSPDIASGSANSNRGSNSSASDSAGEASTRETQGPPREEETGGSVLSLLAAEATAAAAEDDDWGWAAAQRLLRLQPLGPAQAGLGFYEQQPHQDLQATASRPHPANPYTSSSSSSSSKSRRRYLCNYSLDDDDDGDCLYSSTAPTCGLYTISDKGGHLEASEETGKEQQGLEEVEVLEGETMHTRIPQEERESIIPEMYTEKRHPAVHETAAETDEALDEREWILQLDCDLPLLAVPADFSGVHVETEEDMKACWGECATASRDATGDKESDSEKETDVGKERTQDLDADTQESTSCMQTAEKNKRGRGFSSSSGGLLMGAACPTRAAAAADEAAVAADAYAGGRRQPLWGGVTSDSRRSLLQQIAGREVHWLQEGTEEAAVAAAQQPTWLQQHQQQLLRRNQQHRMQQQLQQMRHRLNSLLLPFVSDPETQKRFEMYMQLREQNQLELIFSCFVTIGH</sequence>
<feature type="compositionally biased region" description="Polar residues" evidence="2">
    <location>
        <begin position="690"/>
        <end position="699"/>
    </location>
</feature>
<protein>
    <recommendedName>
        <fullName evidence="3">G patch domain-containing protein</fullName>
    </recommendedName>
</protein>
<feature type="compositionally biased region" description="Low complexity" evidence="2">
    <location>
        <begin position="404"/>
        <end position="425"/>
    </location>
</feature>
<dbReference type="OrthoDB" id="10395090at2759"/>
<keyword evidence="5" id="KW-1185">Reference proteome</keyword>
<name>U6M498_EIMMA</name>
<accession>U6M498</accession>
<dbReference type="VEuPathDB" id="ToxoDB:EMWEY_00053690"/>
<reference evidence="4" key="1">
    <citation type="submission" date="2013-10" db="EMBL/GenBank/DDBJ databases">
        <title>Genomic analysis of the causative agents of coccidiosis in chickens.</title>
        <authorList>
            <person name="Reid A.J."/>
            <person name="Blake D."/>
            <person name="Billington K."/>
            <person name="Browne H."/>
            <person name="Dunn M."/>
            <person name="Hung S."/>
            <person name="Kawahara F."/>
            <person name="Miranda-Saavedra D."/>
            <person name="Mourier T."/>
            <person name="Nagra H."/>
            <person name="Otto T.D."/>
            <person name="Rawlings N."/>
            <person name="Sanchez A."/>
            <person name="Sanders M."/>
            <person name="Subramaniam C."/>
            <person name="Tay Y."/>
            <person name="Dear P."/>
            <person name="Doerig C."/>
            <person name="Gruber A."/>
            <person name="Parkinson J."/>
            <person name="Shirley M."/>
            <person name="Wan K.L."/>
            <person name="Berriman M."/>
            <person name="Tomley F."/>
            <person name="Pain A."/>
        </authorList>
    </citation>
    <scope>NUCLEOTIDE SEQUENCE [LARGE SCALE GENOMIC DNA]</scope>
    <source>
        <strain evidence="4">Weybridge</strain>
    </source>
</reference>
<dbReference type="GO" id="GO:0006397">
    <property type="term" value="P:mRNA processing"/>
    <property type="evidence" value="ECO:0007669"/>
    <property type="project" value="InterPro"/>
</dbReference>
<feature type="region of interest" description="Disordered" evidence="2">
    <location>
        <begin position="660"/>
        <end position="709"/>
    </location>
</feature>
<gene>
    <name evidence="4" type="ORF">EMWEY_00053690</name>
</gene>
<evidence type="ECO:0000313" key="5">
    <source>
        <dbReference type="Proteomes" id="UP000030763"/>
    </source>
</evidence>
<dbReference type="RefSeq" id="XP_013335499.1">
    <property type="nucleotide sequence ID" value="XM_013480045.1"/>
</dbReference>
<dbReference type="Proteomes" id="UP000030763">
    <property type="component" value="Unassembled WGS sequence"/>
</dbReference>
<feature type="compositionally biased region" description="Basic and acidic residues" evidence="2">
    <location>
        <begin position="663"/>
        <end position="684"/>
    </location>
</feature>
<evidence type="ECO:0000313" key="4">
    <source>
        <dbReference type="EMBL" id="CDJ58851.1"/>
    </source>
</evidence>